<organism evidence="2 3">
    <name type="scientific">Pochonia chlamydosporia 170</name>
    <dbReference type="NCBI Taxonomy" id="1380566"/>
    <lineage>
        <taxon>Eukaryota</taxon>
        <taxon>Fungi</taxon>
        <taxon>Dikarya</taxon>
        <taxon>Ascomycota</taxon>
        <taxon>Pezizomycotina</taxon>
        <taxon>Sordariomycetes</taxon>
        <taxon>Hypocreomycetidae</taxon>
        <taxon>Hypocreales</taxon>
        <taxon>Clavicipitaceae</taxon>
        <taxon>Pochonia</taxon>
    </lineage>
</organism>
<keyword evidence="2" id="KW-0378">Hydrolase</keyword>
<evidence type="ECO:0000256" key="1">
    <source>
        <dbReference type="SAM" id="SignalP"/>
    </source>
</evidence>
<dbReference type="CDD" id="cd08994">
    <property type="entry name" value="GH43_62_32_68_117_130-like"/>
    <property type="match status" value="1"/>
</dbReference>
<dbReference type="STRING" id="1380566.A0A179FBM2"/>
<name>A0A179FBM2_METCM</name>
<dbReference type="Gene3D" id="2.115.10.20">
    <property type="entry name" value="Glycosyl hydrolase domain, family 43"/>
    <property type="match status" value="2"/>
</dbReference>
<dbReference type="EMBL" id="LSBJ02000006">
    <property type="protein sequence ID" value="OAQ62955.2"/>
    <property type="molecule type" value="Genomic_DNA"/>
</dbReference>
<dbReference type="AlphaFoldDB" id="A0A179FBM2"/>
<dbReference type="OrthoDB" id="6130531at2759"/>
<accession>A0A179FBM2</accession>
<dbReference type="SUPFAM" id="SSF75005">
    <property type="entry name" value="Arabinanase/levansucrase/invertase"/>
    <property type="match status" value="2"/>
</dbReference>
<protein>
    <submittedName>
        <fullName evidence="2">Glycosyl hydrolases family 43 domain-containing protein</fullName>
    </submittedName>
</protein>
<proteinExistence type="predicted"/>
<dbReference type="GO" id="GO:0016787">
    <property type="term" value="F:hydrolase activity"/>
    <property type="evidence" value="ECO:0007669"/>
    <property type="project" value="UniProtKB-KW"/>
</dbReference>
<feature type="chain" id="PRO_5012610672" evidence="1">
    <location>
        <begin position="20"/>
        <end position="392"/>
    </location>
</feature>
<evidence type="ECO:0000313" key="3">
    <source>
        <dbReference type="Proteomes" id="UP000078397"/>
    </source>
</evidence>
<dbReference type="Proteomes" id="UP000078397">
    <property type="component" value="Unassembled WGS sequence"/>
</dbReference>
<dbReference type="InterPro" id="IPR023296">
    <property type="entry name" value="Glyco_hydro_beta-prop_sf"/>
</dbReference>
<gene>
    <name evidence="2" type="ORF">VFPPC_08877</name>
</gene>
<keyword evidence="1" id="KW-0732">Signal</keyword>
<dbReference type="GeneID" id="28851498"/>
<sequence>MFWPRLASAALLLASLVSGSSPKCSTDDDCNLNGICSHGKCKCDVGWTSSDCGALDLYPASRQAGYNHTAEGESTWGSHIVQDPHDKKLYHLFYTSMEHHCGLLKWIPYSRIMRAESRTGPEGPYTNPVEVVSTFSHNPTVVWSPFDKKYLLYHIGCPQAILPGCDSVGGLQCPDNPGGLGISVMSSRDLRSWDFKGYVLKKSNDSTAWDWVVTNPSAWPLHSSSRDPTMILAYRGKAADKTEMIGISVSKAGYEGPYKKIGTKPIFNAFCEDPFLWQDRRGNYHMLVHSMRDGNGGTPGVRQVGRHAFARMYEGPWTFNNDTLAYSAWANFTDGTSINFSRRERPQLFFSDDGRMTPLLLSNGVQEMGSTQSYSIITPIGRKSRLGQGGCK</sequence>
<dbReference type="KEGG" id="pchm:VFPPC_08877"/>
<keyword evidence="3" id="KW-1185">Reference proteome</keyword>
<feature type="signal peptide" evidence="1">
    <location>
        <begin position="1"/>
        <end position="19"/>
    </location>
</feature>
<evidence type="ECO:0000313" key="2">
    <source>
        <dbReference type="EMBL" id="OAQ62955.2"/>
    </source>
</evidence>
<dbReference type="RefSeq" id="XP_018140535.2">
    <property type="nucleotide sequence ID" value="XM_018287504.2"/>
</dbReference>
<comment type="caution">
    <text evidence="2">The sequence shown here is derived from an EMBL/GenBank/DDBJ whole genome shotgun (WGS) entry which is preliminary data.</text>
</comment>
<reference evidence="2 3" key="1">
    <citation type="journal article" date="2016" name="PLoS Pathog.">
        <title>Biosynthesis of antibiotic leucinostatins in bio-control fungus Purpureocillium lilacinum and their inhibition on phytophthora revealed by genome mining.</title>
        <authorList>
            <person name="Wang G."/>
            <person name="Liu Z."/>
            <person name="Lin R."/>
            <person name="Li E."/>
            <person name="Mao Z."/>
            <person name="Ling J."/>
            <person name="Yang Y."/>
            <person name="Yin W.B."/>
            <person name="Xie B."/>
        </authorList>
    </citation>
    <scope>NUCLEOTIDE SEQUENCE [LARGE SCALE GENOMIC DNA]</scope>
    <source>
        <strain evidence="2">170</strain>
    </source>
</reference>